<reference evidence="2" key="1">
    <citation type="journal article" date="2019" name="Int. J. Syst. Evol. Microbiol.">
        <title>The Global Catalogue of Microorganisms (GCM) 10K type strain sequencing project: providing services to taxonomists for standard genome sequencing and annotation.</title>
        <authorList>
            <consortium name="The Broad Institute Genomics Platform"/>
            <consortium name="The Broad Institute Genome Sequencing Center for Infectious Disease"/>
            <person name="Wu L."/>
            <person name="Ma J."/>
        </authorList>
    </citation>
    <scope>NUCLEOTIDE SEQUENCE [LARGE SCALE GENOMIC DNA]</scope>
    <source>
        <strain evidence="2">JCM 18298</strain>
    </source>
</reference>
<gene>
    <name evidence="1" type="ORF">GCM10023318_01720</name>
</gene>
<accession>A0ABP9JR59</accession>
<evidence type="ECO:0008006" key="3">
    <source>
        <dbReference type="Google" id="ProtNLM"/>
    </source>
</evidence>
<dbReference type="EMBL" id="BAABJM010000001">
    <property type="protein sequence ID" value="GAA5042017.1"/>
    <property type="molecule type" value="Genomic_DNA"/>
</dbReference>
<dbReference type="Proteomes" id="UP001500603">
    <property type="component" value="Unassembled WGS sequence"/>
</dbReference>
<evidence type="ECO:0000313" key="2">
    <source>
        <dbReference type="Proteomes" id="UP001500603"/>
    </source>
</evidence>
<organism evidence="1 2">
    <name type="scientific">Nocardia callitridis</name>
    <dbReference type="NCBI Taxonomy" id="648753"/>
    <lineage>
        <taxon>Bacteria</taxon>
        <taxon>Bacillati</taxon>
        <taxon>Actinomycetota</taxon>
        <taxon>Actinomycetes</taxon>
        <taxon>Mycobacteriales</taxon>
        <taxon>Nocardiaceae</taxon>
        <taxon>Nocardia</taxon>
    </lineage>
</organism>
<sequence>MAEPAQGDIQPILDRWKSLKTRAEGGDLRLDTETGQQLAGHAERMYSALEELVPQAQRLEHLSGFGSLSSAESLRGKFASKAGNSDDSAKKRISQSLEVVKLMKETYELAIRKLTDTDQSTAGQFAGLGNGD</sequence>
<protein>
    <recommendedName>
        <fullName evidence="3">PE domain-containing protein</fullName>
    </recommendedName>
</protein>
<keyword evidence="2" id="KW-1185">Reference proteome</keyword>
<evidence type="ECO:0000313" key="1">
    <source>
        <dbReference type="EMBL" id="GAA5042017.1"/>
    </source>
</evidence>
<proteinExistence type="predicted"/>
<dbReference type="RefSeq" id="WP_345493009.1">
    <property type="nucleotide sequence ID" value="NZ_BAABJM010000001.1"/>
</dbReference>
<comment type="caution">
    <text evidence="1">The sequence shown here is derived from an EMBL/GenBank/DDBJ whole genome shotgun (WGS) entry which is preliminary data.</text>
</comment>
<name>A0ABP9JR59_9NOCA</name>